<dbReference type="GO" id="GO:0008270">
    <property type="term" value="F:zinc ion binding"/>
    <property type="evidence" value="ECO:0007669"/>
    <property type="project" value="UniProtKB-KW"/>
</dbReference>
<sequence length="248" mass="26920">MFKEGMDPAAGEGAAATAGVQDDAPKSAAAIQTITVKRKRSLPGTPDPDAEVVALSPRTLLSSSTFPCEVCGREFRRSQNLQIHRRGHNLPWNPGGGGAPKGPTEPAAGRRRVYVCPEVTCAHHDPSRALGDLTGIRKHYSRKHGERKWRCERCPRSYAVRTDWKAHARVCGSRHYECVCGSLFAGKDSFVAHRTACAAMTEGADREAPSTPMLGSAARTSTVVNAELLLPTLWGAQYRNPERNTNPH</sequence>
<dbReference type="Pfam" id="PF22992">
    <property type="entry name" value="C2CH-4th_BIRD-IDD"/>
    <property type="match status" value="1"/>
</dbReference>
<keyword evidence="1" id="KW-0479">Metal-binding</keyword>
<evidence type="ECO:0000313" key="11">
    <source>
        <dbReference type="Proteomes" id="UP000652761"/>
    </source>
</evidence>
<dbReference type="SMART" id="SM00355">
    <property type="entry name" value="ZnF_C2H2"/>
    <property type="match status" value="3"/>
</dbReference>
<dbReference type="Pfam" id="PF00096">
    <property type="entry name" value="zf-C2H2"/>
    <property type="match status" value="1"/>
</dbReference>
<keyword evidence="6" id="KW-0804">Transcription</keyword>
<dbReference type="InterPro" id="IPR031140">
    <property type="entry name" value="IDD1-16"/>
</dbReference>
<dbReference type="PROSITE" id="PS50157">
    <property type="entry name" value="ZINC_FINGER_C2H2_2"/>
    <property type="match status" value="1"/>
</dbReference>
<evidence type="ECO:0000256" key="7">
    <source>
        <dbReference type="PROSITE-ProRule" id="PRU00042"/>
    </source>
</evidence>
<keyword evidence="4" id="KW-0862">Zinc</keyword>
<dbReference type="InterPro" id="IPR013087">
    <property type="entry name" value="Znf_C2H2_type"/>
</dbReference>
<evidence type="ECO:0000256" key="2">
    <source>
        <dbReference type="ARBA" id="ARBA00022737"/>
    </source>
</evidence>
<evidence type="ECO:0000256" key="4">
    <source>
        <dbReference type="ARBA" id="ARBA00022833"/>
    </source>
</evidence>
<dbReference type="GO" id="GO:0003700">
    <property type="term" value="F:DNA-binding transcription factor activity"/>
    <property type="evidence" value="ECO:0007669"/>
    <property type="project" value="TreeGrafter"/>
</dbReference>
<feature type="compositionally biased region" description="Low complexity" evidence="8">
    <location>
        <begin position="9"/>
        <end position="19"/>
    </location>
</feature>
<evidence type="ECO:0000259" key="9">
    <source>
        <dbReference type="PROSITE" id="PS50157"/>
    </source>
</evidence>
<keyword evidence="3 7" id="KW-0863">Zinc-finger</keyword>
<dbReference type="InterPro" id="IPR036236">
    <property type="entry name" value="Znf_C2H2_sf"/>
</dbReference>
<name>A0A843WIE5_COLES</name>
<dbReference type="InterPro" id="IPR055187">
    <property type="entry name" value="C2CH-3rd_BIRD-IDD"/>
</dbReference>
<keyword evidence="5" id="KW-0805">Transcription regulation</keyword>
<organism evidence="10 11">
    <name type="scientific">Colocasia esculenta</name>
    <name type="common">Wild taro</name>
    <name type="synonym">Arum esculentum</name>
    <dbReference type="NCBI Taxonomy" id="4460"/>
    <lineage>
        <taxon>Eukaryota</taxon>
        <taxon>Viridiplantae</taxon>
        <taxon>Streptophyta</taxon>
        <taxon>Embryophyta</taxon>
        <taxon>Tracheophyta</taxon>
        <taxon>Spermatophyta</taxon>
        <taxon>Magnoliopsida</taxon>
        <taxon>Liliopsida</taxon>
        <taxon>Araceae</taxon>
        <taxon>Aroideae</taxon>
        <taxon>Colocasieae</taxon>
        <taxon>Colocasia</taxon>
    </lineage>
</organism>
<evidence type="ECO:0000256" key="5">
    <source>
        <dbReference type="ARBA" id="ARBA00023015"/>
    </source>
</evidence>
<dbReference type="PROSITE" id="PS00028">
    <property type="entry name" value="ZINC_FINGER_C2H2_1"/>
    <property type="match status" value="1"/>
</dbReference>
<feature type="region of interest" description="Disordered" evidence="8">
    <location>
        <begin position="1"/>
        <end position="25"/>
    </location>
</feature>
<dbReference type="AlphaFoldDB" id="A0A843WIE5"/>
<dbReference type="Proteomes" id="UP000652761">
    <property type="component" value="Unassembled WGS sequence"/>
</dbReference>
<dbReference type="Pfam" id="PF22995">
    <property type="entry name" value="C2CH-3rd_BIRD-IDD"/>
    <property type="match status" value="1"/>
</dbReference>
<evidence type="ECO:0000256" key="1">
    <source>
        <dbReference type="ARBA" id="ARBA00022723"/>
    </source>
</evidence>
<feature type="domain" description="C2H2-type" evidence="9">
    <location>
        <begin position="66"/>
        <end position="88"/>
    </location>
</feature>
<dbReference type="PANTHER" id="PTHR10593:SF214">
    <property type="entry name" value="PROTEIN INDETERMINATE-DOMAIN 5, CHLOROPLASTIC"/>
    <property type="match status" value="1"/>
</dbReference>
<dbReference type="OrthoDB" id="6354171at2759"/>
<reference evidence="10" key="1">
    <citation type="submission" date="2017-07" db="EMBL/GenBank/DDBJ databases">
        <title>Taro Niue Genome Assembly and Annotation.</title>
        <authorList>
            <person name="Atibalentja N."/>
            <person name="Keating K."/>
            <person name="Fields C.J."/>
        </authorList>
    </citation>
    <scope>NUCLEOTIDE SEQUENCE</scope>
    <source>
        <strain evidence="10">Niue_2</strain>
        <tissue evidence="10">Leaf</tissue>
    </source>
</reference>
<evidence type="ECO:0000313" key="10">
    <source>
        <dbReference type="EMBL" id="MQM07347.1"/>
    </source>
</evidence>
<keyword evidence="11" id="KW-1185">Reference proteome</keyword>
<dbReference type="GO" id="GO:0005634">
    <property type="term" value="C:nucleus"/>
    <property type="evidence" value="ECO:0007669"/>
    <property type="project" value="TreeGrafter"/>
</dbReference>
<comment type="caution">
    <text evidence="10">The sequence shown here is derived from an EMBL/GenBank/DDBJ whole genome shotgun (WGS) entry which is preliminary data.</text>
</comment>
<proteinExistence type="predicted"/>
<keyword evidence="2" id="KW-0677">Repeat</keyword>
<dbReference type="EMBL" id="NMUH01003853">
    <property type="protein sequence ID" value="MQM07347.1"/>
    <property type="molecule type" value="Genomic_DNA"/>
</dbReference>
<dbReference type="InterPro" id="IPR055186">
    <property type="entry name" value="C2H2-2nd_BIRD-IDD"/>
</dbReference>
<dbReference type="Pfam" id="PF22996">
    <property type="entry name" value="C2H2-2nd_BIRD-IDD"/>
    <property type="match status" value="1"/>
</dbReference>
<dbReference type="PANTHER" id="PTHR10593">
    <property type="entry name" value="SERINE/THREONINE-PROTEIN KINASE RIO"/>
    <property type="match status" value="1"/>
</dbReference>
<feature type="region of interest" description="Disordered" evidence="8">
    <location>
        <begin position="87"/>
        <end position="107"/>
    </location>
</feature>
<dbReference type="InterPro" id="IPR055185">
    <property type="entry name" value="C2CH-4th_BIRD-IDD"/>
</dbReference>
<evidence type="ECO:0000256" key="6">
    <source>
        <dbReference type="ARBA" id="ARBA00023163"/>
    </source>
</evidence>
<dbReference type="Gene3D" id="3.30.160.60">
    <property type="entry name" value="Classic Zinc Finger"/>
    <property type="match status" value="2"/>
</dbReference>
<gene>
    <name evidence="10" type="ORF">Taro_040193</name>
</gene>
<dbReference type="SUPFAM" id="SSF57667">
    <property type="entry name" value="beta-beta-alpha zinc fingers"/>
    <property type="match status" value="1"/>
</dbReference>
<protein>
    <recommendedName>
        <fullName evidence="9">C2H2-type domain-containing protein</fullName>
    </recommendedName>
</protein>
<dbReference type="FunFam" id="3.30.160.60:FF:000100">
    <property type="entry name" value="Zinc finger 45-like"/>
    <property type="match status" value="1"/>
</dbReference>
<evidence type="ECO:0000256" key="3">
    <source>
        <dbReference type="ARBA" id="ARBA00022771"/>
    </source>
</evidence>
<accession>A0A843WIE5</accession>
<evidence type="ECO:0000256" key="8">
    <source>
        <dbReference type="SAM" id="MobiDB-lite"/>
    </source>
</evidence>